<name>A0A1K1XHF1_9GAMM</name>
<dbReference type="InterPro" id="IPR022224">
    <property type="entry name" value="DUF3750"/>
</dbReference>
<dbReference type="RefSeq" id="WP_177247072.1">
    <property type="nucleotide sequence ID" value="NZ_FPJW01000006.1"/>
</dbReference>
<gene>
    <name evidence="1" type="ORF">SAMN02745752_01836</name>
</gene>
<dbReference type="Proteomes" id="UP000182350">
    <property type="component" value="Unassembled WGS sequence"/>
</dbReference>
<dbReference type="EMBL" id="FPJW01000006">
    <property type="protein sequence ID" value="SFX49000.1"/>
    <property type="molecule type" value="Genomic_DNA"/>
</dbReference>
<dbReference type="PROSITE" id="PS51257">
    <property type="entry name" value="PROKAR_LIPOPROTEIN"/>
    <property type="match status" value="1"/>
</dbReference>
<reference evidence="1 2" key="1">
    <citation type="submission" date="2016-11" db="EMBL/GenBank/DDBJ databases">
        <authorList>
            <person name="Jaros S."/>
            <person name="Januszkiewicz K."/>
            <person name="Wedrychowicz H."/>
        </authorList>
    </citation>
    <scope>NUCLEOTIDE SEQUENCE [LARGE SCALE GENOMIC DNA]</scope>
    <source>
        <strain evidence="1 2">DSM 21637</strain>
    </source>
</reference>
<organism evidence="1 2">
    <name type="scientific">Marinospirillum alkaliphilum DSM 21637</name>
    <dbReference type="NCBI Taxonomy" id="1122209"/>
    <lineage>
        <taxon>Bacteria</taxon>
        <taxon>Pseudomonadati</taxon>
        <taxon>Pseudomonadota</taxon>
        <taxon>Gammaproteobacteria</taxon>
        <taxon>Oceanospirillales</taxon>
        <taxon>Oceanospirillaceae</taxon>
        <taxon>Marinospirillum</taxon>
    </lineage>
</organism>
<keyword evidence="2" id="KW-1185">Reference proteome</keyword>
<protein>
    <recommendedName>
        <fullName evidence="3">DUF3750 domain-containing protein</fullName>
    </recommendedName>
</protein>
<sequence>MIKRSLSWLLRSLLLLVALLAIPAMMTACSLLKPQVHWSEADRSSAGLAPPAEAVSEAVVLVYAARTFGWRGNFAVHTWVSTKEADADHWQVHEVMGWRRPIVRSGPDLPDRRWYGAEPRLLAELRGAEAEAAIPNLLAAVKSYPYPDTYEAWPGPNSNTFVAWLIRETPQLQVVLPNIAIGKDYPAPGAFNRTPSNSGYQASLFGYAGVATSVQEGLEVNLLGLNFGIDPWHLGVKLPGFGQLSFRSPWPAGHRDGTSP</sequence>
<accession>A0A1K1XHF1</accession>
<proteinExistence type="predicted"/>
<evidence type="ECO:0008006" key="3">
    <source>
        <dbReference type="Google" id="ProtNLM"/>
    </source>
</evidence>
<dbReference type="AlphaFoldDB" id="A0A1K1XHF1"/>
<dbReference type="Pfam" id="PF12570">
    <property type="entry name" value="DUF3750"/>
    <property type="match status" value="1"/>
</dbReference>
<evidence type="ECO:0000313" key="2">
    <source>
        <dbReference type="Proteomes" id="UP000182350"/>
    </source>
</evidence>
<evidence type="ECO:0000313" key="1">
    <source>
        <dbReference type="EMBL" id="SFX49000.1"/>
    </source>
</evidence>